<dbReference type="Gene3D" id="6.10.340.10">
    <property type="match status" value="1"/>
</dbReference>
<feature type="domain" description="HAMP" evidence="10">
    <location>
        <begin position="71"/>
        <end position="124"/>
    </location>
</feature>
<dbReference type="InterPro" id="IPR004089">
    <property type="entry name" value="MCPsignal_dom"/>
</dbReference>
<evidence type="ECO:0000259" key="10">
    <source>
        <dbReference type="PROSITE" id="PS50885"/>
    </source>
</evidence>
<evidence type="ECO:0000313" key="12">
    <source>
        <dbReference type="Proteomes" id="UP001597041"/>
    </source>
</evidence>
<dbReference type="InterPro" id="IPR003660">
    <property type="entry name" value="HAMP_dom"/>
</dbReference>
<dbReference type="SMART" id="SM00283">
    <property type="entry name" value="MA"/>
    <property type="match status" value="1"/>
</dbReference>
<dbReference type="SUPFAM" id="SSF58104">
    <property type="entry name" value="Methyl-accepting chemotaxis protein (MCP) signaling domain"/>
    <property type="match status" value="1"/>
</dbReference>
<gene>
    <name evidence="11" type="ORF">ACFQ19_00565</name>
</gene>
<dbReference type="PANTHER" id="PTHR32089:SF112">
    <property type="entry name" value="LYSOZYME-LIKE PROTEIN-RELATED"/>
    <property type="match status" value="1"/>
</dbReference>
<dbReference type="SMART" id="SM00304">
    <property type="entry name" value="HAMP"/>
    <property type="match status" value="1"/>
</dbReference>
<sequence>MGKRYRFSLRLKLVVFTTLLALITYSTSAFFIYILFDYIRSWMHVTQQTFVISTLLAGVIWSGILAFFAARWITNPLQKLEKITGEAAKGNLEVRAEIPKSDDEMKSLSVAVNSMLESLSKMVKNIDQHFEETNRTVHQLKEASNTATKHAAAIGDSVSEISDGAENASRATQETVGSIEVATDLANEVQNKAETSKTQSHAMIDMLEEGQHVVKQLVDGMNRIAVEQEVSLEDVNHLRQSTMEVEGIITLVGEVAEQTNLLALNASIEAARAGEHGKGFAVVAEEVRKLADQSGKAVNDISELLLSIQTDVKQLAEKININAKSAREEVGRGENTNRTITEMGTTVTETASQVDKIYELVEQQLQSIQNTANQSQEVAAIAEETSAGTQEVHAAIQEQIGTMEQVDELAGQMEEHAGNLREHIKQFNVKEEMETFGVMSMRRFDSSGNDLDENKHQDVSSF</sequence>
<evidence type="ECO:0000256" key="4">
    <source>
        <dbReference type="ARBA" id="ARBA00023224"/>
    </source>
</evidence>
<keyword evidence="3 8" id="KW-0472">Membrane</keyword>
<feature type="transmembrane region" description="Helical" evidence="8">
    <location>
        <begin position="12"/>
        <end position="36"/>
    </location>
</feature>
<evidence type="ECO:0000256" key="1">
    <source>
        <dbReference type="ARBA" id="ARBA00004236"/>
    </source>
</evidence>
<evidence type="ECO:0000256" key="5">
    <source>
        <dbReference type="ARBA" id="ARBA00029447"/>
    </source>
</evidence>
<name>A0ABW3NDA0_9BACI</name>
<dbReference type="Gene3D" id="1.10.287.950">
    <property type="entry name" value="Methyl-accepting chemotaxis protein"/>
    <property type="match status" value="1"/>
</dbReference>
<dbReference type="PROSITE" id="PS50111">
    <property type="entry name" value="CHEMOTAXIS_TRANSDUC_2"/>
    <property type="match status" value="1"/>
</dbReference>
<evidence type="ECO:0000256" key="7">
    <source>
        <dbReference type="SAM" id="MobiDB-lite"/>
    </source>
</evidence>
<feature type="region of interest" description="Disordered" evidence="7">
    <location>
        <begin position="443"/>
        <end position="462"/>
    </location>
</feature>
<keyword evidence="2" id="KW-1003">Cell membrane</keyword>
<evidence type="ECO:0000256" key="8">
    <source>
        <dbReference type="SAM" id="Phobius"/>
    </source>
</evidence>
<dbReference type="Pfam" id="PF00015">
    <property type="entry name" value="MCPsignal"/>
    <property type="match status" value="1"/>
</dbReference>
<evidence type="ECO:0000256" key="6">
    <source>
        <dbReference type="PROSITE-ProRule" id="PRU00284"/>
    </source>
</evidence>
<dbReference type="Pfam" id="PF00672">
    <property type="entry name" value="HAMP"/>
    <property type="match status" value="1"/>
</dbReference>
<feature type="domain" description="Methyl-accepting transducer" evidence="9">
    <location>
        <begin position="143"/>
        <end position="379"/>
    </location>
</feature>
<dbReference type="PROSITE" id="PS50885">
    <property type="entry name" value="HAMP"/>
    <property type="match status" value="1"/>
</dbReference>
<keyword evidence="4 6" id="KW-0807">Transducer</keyword>
<evidence type="ECO:0000313" key="11">
    <source>
        <dbReference type="EMBL" id="MFD1064505.1"/>
    </source>
</evidence>
<proteinExistence type="inferred from homology"/>
<dbReference type="Proteomes" id="UP001597041">
    <property type="component" value="Unassembled WGS sequence"/>
</dbReference>
<keyword evidence="8" id="KW-1133">Transmembrane helix</keyword>
<organism evidence="11 12">
    <name type="scientific">Oceanobacillus locisalsi</name>
    <dbReference type="NCBI Taxonomy" id="546107"/>
    <lineage>
        <taxon>Bacteria</taxon>
        <taxon>Bacillati</taxon>
        <taxon>Bacillota</taxon>
        <taxon>Bacilli</taxon>
        <taxon>Bacillales</taxon>
        <taxon>Bacillaceae</taxon>
        <taxon>Oceanobacillus</taxon>
    </lineage>
</organism>
<evidence type="ECO:0000259" key="9">
    <source>
        <dbReference type="PROSITE" id="PS50111"/>
    </source>
</evidence>
<feature type="transmembrane region" description="Helical" evidence="8">
    <location>
        <begin position="48"/>
        <end position="70"/>
    </location>
</feature>
<keyword evidence="8" id="KW-0812">Transmembrane</keyword>
<accession>A0ABW3NDA0</accession>
<dbReference type="PANTHER" id="PTHR32089">
    <property type="entry name" value="METHYL-ACCEPTING CHEMOTAXIS PROTEIN MCPB"/>
    <property type="match status" value="1"/>
</dbReference>
<dbReference type="RefSeq" id="WP_379590297.1">
    <property type="nucleotide sequence ID" value="NZ_JBHTKK010000001.1"/>
</dbReference>
<reference evidence="12" key="1">
    <citation type="journal article" date="2019" name="Int. J. Syst. Evol. Microbiol.">
        <title>The Global Catalogue of Microorganisms (GCM) 10K type strain sequencing project: providing services to taxonomists for standard genome sequencing and annotation.</title>
        <authorList>
            <consortium name="The Broad Institute Genomics Platform"/>
            <consortium name="The Broad Institute Genome Sequencing Center for Infectious Disease"/>
            <person name="Wu L."/>
            <person name="Ma J."/>
        </authorList>
    </citation>
    <scope>NUCLEOTIDE SEQUENCE [LARGE SCALE GENOMIC DNA]</scope>
    <source>
        <strain evidence="12">CCUG 56608</strain>
    </source>
</reference>
<comment type="subcellular location">
    <subcellularLocation>
        <location evidence="1">Cell membrane</location>
    </subcellularLocation>
</comment>
<comment type="similarity">
    <text evidence="5">Belongs to the methyl-accepting chemotaxis (MCP) protein family.</text>
</comment>
<evidence type="ECO:0000256" key="3">
    <source>
        <dbReference type="ARBA" id="ARBA00023136"/>
    </source>
</evidence>
<keyword evidence="12" id="KW-1185">Reference proteome</keyword>
<protein>
    <submittedName>
        <fullName evidence="11">Methyl-accepting chemotaxis protein</fullName>
    </submittedName>
</protein>
<evidence type="ECO:0000256" key="2">
    <source>
        <dbReference type="ARBA" id="ARBA00022475"/>
    </source>
</evidence>
<comment type="caution">
    <text evidence="11">The sequence shown here is derived from an EMBL/GenBank/DDBJ whole genome shotgun (WGS) entry which is preliminary data.</text>
</comment>
<dbReference type="EMBL" id="JBHTKK010000001">
    <property type="protein sequence ID" value="MFD1064505.1"/>
    <property type="molecule type" value="Genomic_DNA"/>
</dbReference>
<dbReference type="CDD" id="cd06225">
    <property type="entry name" value="HAMP"/>
    <property type="match status" value="1"/>
</dbReference>
<feature type="compositionally biased region" description="Basic and acidic residues" evidence="7">
    <location>
        <begin position="452"/>
        <end position="462"/>
    </location>
</feature>